<evidence type="ECO:0000313" key="1">
    <source>
        <dbReference type="EMBL" id="ADD68233.1"/>
    </source>
</evidence>
<dbReference type="EMBL" id="CP001968">
    <property type="protein sequence ID" value="ADD68233.1"/>
    <property type="molecule type" value="Genomic_DNA"/>
</dbReference>
<dbReference type="Proteomes" id="UP000002012">
    <property type="component" value="Chromosome"/>
</dbReference>
<dbReference type="KEGG" id="dap:Dacet_1463"/>
<dbReference type="KEGG" id="dap:Dacet_1979"/>
<dbReference type="OrthoDB" id="9802752at2"/>
<dbReference type="eggNOG" id="COG3943">
    <property type="taxonomic scope" value="Bacteria"/>
</dbReference>
<dbReference type="PANTHER" id="PTHR35810:SF1">
    <property type="entry name" value="CYTOPLASMIC PROTEIN"/>
    <property type="match status" value="1"/>
</dbReference>
<evidence type="ECO:0008006" key="4">
    <source>
        <dbReference type="Google" id="ProtNLM"/>
    </source>
</evidence>
<dbReference type="Pfam" id="PF13310">
    <property type="entry name" value="Virulence_RhuM"/>
    <property type="match status" value="1"/>
</dbReference>
<accession>D4H1I2</accession>
<dbReference type="PIRSF" id="PIRSF015268">
    <property type="entry name" value="Virulence_RhuM"/>
    <property type="match status" value="1"/>
</dbReference>
<sequence length="338" mass="39588">MNSKGEIIIYETDDGKLQLDVLMEDETLWLTQSDMANLFQCSKDNISLHLKNIYEEGELEPQATTEDFSVVRQEGDRQVKRTVTHYNLDVIISVGYRVKSMIATRFRIWATKQLKEYIVKGFVMNDERLKNPGGWDYFDELLERIREIRASEKRFYQKVRDLFALSIDYKDSQQASQTFFAEVQNKLLYAVTGYTAAELIVKRSDSNMPNMNLTSWEGSRVRKSDVITAKNYLTSDEIDSLNRLVVIFLEQAELRVKDRKQLTLDYWRSNVDRMLEFNEKPILQGAGSISKEQMKRIAHERFEDFDKKRKIAEAQEEDAKDLQELETLQKGLEQGKKK</sequence>
<dbReference type="PANTHER" id="PTHR35810">
    <property type="entry name" value="CYTOPLASMIC PROTEIN-RELATED"/>
    <property type="match status" value="1"/>
</dbReference>
<evidence type="ECO:0000313" key="2">
    <source>
        <dbReference type="EMBL" id="ADD68742.1"/>
    </source>
</evidence>
<gene>
    <name evidence="1" type="ordered locus">Dacet_1463</name>
    <name evidence="2" type="ordered locus">Dacet_1979</name>
</gene>
<reference evidence="2 3" key="1">
    <citation type="journal article" date="2010" name="Stand. Genomic Sci.">
        <title>Complete genome sequence of Denitrovibrio acetiphilus type strain (N2460).</title>
        <authorList>
            <person name="Kiss H."/>
            <person name="Lang E."/>
            <person name="Lapidus A."/>
            <person name="Copeland A."/>
            <person name="Nolan M."/>
            <person name="Glavina Del Rio T."/>
            <person name="Chen F."/>
            <person name="Lucas S."/>
            <person name="Tice H."/>
            <person name="Cheng J.F."/>
            <person name="Han C."/>
            <person name="Goodwin L."/>
            <person name="Pitluck S."/>
            <person name="Liolios K."/>
            <person name="Pati A."/>
            <person name="Ivanova N."/>
            <person name="Mavromatis K."/>
            <person name="Chen A."/>
            <person name="Palaniappan K."/>
            <person name="Land M."/>
            <person name="Hauser L."/>
            <person name="Chang Y.J."/>
            <person name="Jeffries C.D."/>
            <person name="Detter J.C."/>
            <person name="Brettin T."/>
            <person name="Spring S."/>
            <person name="Rohde M."/>
            <person name="Goker M."/>
            <person name="Woyke T."/>
            <person name="Bristow J."/>
            <person name="Eisen J.A."/>
            <person name="Markowitz V."/>
            <person name="Hugenholtz P."/>
            <person name="Kyrpides N.C."/>
            <person name="Klenk H.P."/>
        </authorList>
    </citation>
    <scope>NUCLEOTIDE SEQUENCE [LARGE SCALE GENOMIC DNA]</scope>
    <source>
        <strain evidence="2">DSM 12809</strain>
        <strain evidence="3">DSM 12809 / NBRC 114555 / N2460</strain>
    </source>
</reference>
<keyword evidence="3" id="KW-1185">Reference proteome</keyword>
<dbReference type="RefSeq" id="WP_013010753.1">
    <property type="nucleotide sequence ID" value="NC_013943.1"/>
</dbReference>
<protein>
    <recommendedName>
        <fullName evidence="4">Hydroxyacid dehydrogenase</fullName>
    </recommendedName>
</protein>
<dbReference type="InterPro" id="IPR011204">
    <property type="entry name" value="Virulence_RhuM-like"/>
</dbReference>
<organism evidence="2 3">
    <name type="scientific">Denitrovibrio acetiphilus (strain DSM 12809 / NBRC 114555 / N2460)</name>
    <dbReference type="NCBI Taxonomy" id="522772"/>
    <lineage>
        <taxon>Bacteria</taxon>
        <taxon>Pseudomonadati</taxon>
        <taxon>Deferribacterota</taxon>
        <taxon>Deferribacteres</taxon>
        <taxon>Deferribacterales</taxon>
        <taxon>Geovibrionaceae</taxon>
        <taxon>Denitrovibrio</taxon>
    </lineage>
</organism>
<dbReference type="InParanoid" id="D4H1I2"/>
<dbReference type="EMBL" id="CP001968">
    <property type="protein sequence ID" value="ADD68742.1"/>
    <property type="molecule type" value="Genomic_DNA"/>
</dbReference>
<evidence type="ECO:0000313" key="3">
    <source>
        <dbReference type="Proteomes" id="UP000002012"/>
    </source>
</evidence>
<dbReference type="PaxDb" id="522772-Dacet_1463"/>
<dbReference type="STRING" id="522772.Dacet_1463"/>
<proteinExistence type="predicted"/>
<dbReference type="HOGENOM" id="CLU_048266_0_0_0"/>
<name>D4H1I2_DENA2</name>
<dbReference type="AlphaFoldDB" id="D4H1I2"/>